<evidence type="ECO:0000313" key="7">
    <source>
        <dbReference type="EnsemblMetazoa" id="PHUM486730-PA"/>
    </source>
</evidence>
<dbReference type="STRING" id="121224.E0VWI7"/>
<keyword evidence="8" id="KW-1185">Reference proteome</keyword>
<dbReference type="EMBL" id="DS235821">
    <property type="protein sequence ID" value="EEB17743.1"/>
    <property type="molecule type" value="Genomic_DNA"/>
</dbReference>
<evidence type="ECO:0000256" key="5">
    <source>
        <dbReference type="ARBA" id="ARBA00042266"/>
    </source>
</evidence>
<name>E0VWI7_PEDHC</name>
<evidence type="ECO:0000256" key="2">
    <source>
        <dbReference type="ARBA" id="ARBA00022679"/>
    </source>
</evidence>
<evidence type="ECO:0000256" key="3">
    <source>
        <dbReference type="ARBA" id="ARBA00037932"/>
    </source>
</evidence>
<dbReference type="Gene3D" id="3.40.50.150">
    <property type="entry name" value="Vaccinia Virus protein VP39"/>
    <property type="match status" value="1"/>
</dbReference>
<dbReference type="CTD" id="8231433"/>
<dbReference type="Proteomes" id="UP000009046">
    <property type="component" value="Unassembled WGS sequence"/>
</dbReference>
<dbReference type="Pfam" id="PF06325">
    <property type="entry name" value="PrmA"/>
    <property type="match status" value="1"/>
</dbReference>
<dbReference type="eggNOG" id="ENOG502QUSY">
    <property type="taxonomic scope" value="Eukaryota"/>
</dbReference>
<dbReference type="GO" id="GO:0032259">
    <property type="term" value="P:methylation"/>
    <property type="evidence" value="ECO:0007669"/>
    <property type="project" value="UniProtKB-KW"/>
</dbReference>
<dbReference type="AlphaFoldDB" id="E0VWI7"/>
<dbReference type="InterPro" id="IPR050078">
    <property type="entry name" value="Ribosomal_L11_MeTrfase_PrmA"/>
</dbReference>
<keyword evidence="2 6" id="KW-0808">Transferase</keyword>
<evidence type="ECO:0000313" key="8">
    <source>
        <dbReference type="Proteomes" id="UP000009046"/>
    </source>
</evidence>
<evidence type="ECO:0000313" key="6">
    <source>
        <dbReference type="EMBL" id="EEB17743.1"/>
    </source>
</evidence>
<reference evidence="6" key="1">
    <citation type="submission" date="2007-04" db="EMBL/GenBank/DDBJ databases">
        <title>Annotation of Pediculus humanus corporis strain USDA.</title>
        <authorList>
            <person name="Kirkness E."/>
            <person name="Hannick L."/>
            <person name="Hass B."/>
            <person name="Bruggner R."/>
            <person name="Lawson D."/>
            <person name="Bidwell S."/>
            <person name="Joardar V."/>
            <person name="Caler E."/>
            <person name="Walenz B."/>
            <person name="Inman J."/>
            <person name="Schobel S."/>
            <person name="Galinsky K."/>
            <person name="Amedeo P."/>
            <person name="Strausberg R."/>
        </authorList>
    </citation>
    <scope>NUCLEOTIDE SEQUENCE</scope>
    <source>
        <strain evidence="6">USDA</strain>
    </source>
</reference>
<protein>
    <recommendedName>
        <fullName evidence="5">ETFB lysine methyltransferase</fullName>
    </recommendedName>
    <alternativeName>
        <fullName evidence="4">Protein N-lysine methyltransferase METTL20</fullName>
    </alternativeName>
</protein>
<gene>
    <name evidence="7" type="primary">8231433</name>
    <name evidence="6" type="ORF">Phum_PHUM486730</name>
</gene>
<evidence type="ECO:0000256" key="1">
    <source>
        <dbReference type="ARBA" id="ARBA00022603"/>
    </source>
</evidence>
<sequence>MFLNKFLGRTHRNYYKWKENIYKFHYRFKNTCYDELIYKNTVLTTDHLTPEIKLRLITPECSLWHANPKESKFPDDPFWGIYWPGGQALTRFVLDNKNLIKDKNIIDVGSGCGASAIAAVKSGAEFVLANDIDIVSLAAININSKLNNVELFTSNKDLIGKEIDKLNLIEEMYGKHVKWDIILIGDLFYDSDISSKLFLWFIDLIEKGKTILIGDPGRHGLNVINEINLKCKLTKLTEYHFQNIEHNGFPNAGVYKVEKL</sequence>
<organism>
    <name type="scientific">Pediculus humanus subsp. corporis</name>
    <name type="common">Body louse</name>
    <dbReference type="NCBI Taxonomy" id="121224"/>
    <lineage>
        <taxon>Eukaryota</taxon>
        <taxon>Metazoa</taxon>
        <taxon>Ecdysozoa</taxon>
        <taxon>Arthropoda</taxon>
        <taxon>Hexapoda</taxon>
        <taxon>Insecta</taxon>
        <taxon>Pterygota</taxon>
        <taxon>Neoptera</taxon>
        <taxon>Paraneoptera</taxon>
        <taxon>Psocodea</taxon>
        <taxon>Troctomorpha</taxon>
        <taxon>Phthiraptera</taxon>
        <taxon>Anoplura</taxon>
        <taxon>Pediculidae</taxon>
        <taxon>Pediculus</taxon>
    </lineage>
</organism>
<dbReference type="PANTHER" id="PTHR43648">
    <property type="entry name" value="ELECTRON TRANSFER FLAVOPROTEIN BETA SUBUNIT LYSINE METHYLTRANSFERASE"/>
    <property type="match status" value="1"/>
</dbReference>
<dbReference type="InterPro" id="IPR029063">
    <property type="entry name" value="SAM-dependent_MTases_sf"/>
</dbReference>
<reference evidence="6" key="2">
    <citation type="submission" date="2007-04" db="EMBL/GenBank/DDBJ databases">
        <title>The genome of the human body louse.</title>
        <authorList>
            <consortium name="The Human Body Louse Genome Consortium"/>
            <person name="Kirkness E."/>
            <person name="Walenz B."/>
            <person name="Hass B."/>
            <person name="Bruggner R."/>
            <person name="Strausberg R."/>
        </authorList>
    </citation>
    <scope>NUCLEOTIDE SEQUENCE</scope>
    <source>
        <strain evidence="6">USDA</strain>
    </source>
</reference>
<dbReference type="GeneID" id="8231433"/>
<dbReference type="OMA" id="RQENYGL"/>
<dbReference type="PANTHER" id="PTHR43648:SF1">
    <property type="entry name" value="ELECTRON TRANSFER FLAVOPROTEIN BETA SUBUNIT LYSINE METHYLTRANSFERASE"/>
    <property type="match status" value="1"/>
</dbReference>
<dbReference type="SUPFAM" id="SSF53335">
    <property type="entry name" value="S-adenosyl-L-methionine-dependent methyltransferases"/>
    <property type="match status" value="1"/>
</dbReference>
<reference evidence="7" key="3">
    <citation type="submission" date="2021-02" db="UniProtKB">
        <authorList>
            <consortium name="EnsemblMetazoa"/>
        </authorList>
    </citation>
    <scope>IDENTIFICATION</scope>
    <source>
        <strain evidence="7">USDA</strain>
    </source>
</reference>
<dbReference type="KEGG" id="phu:Phum_PHUM486730"/>
<proteinExistence type="inferred from homology"/>
<dbReference type="RefSeq" id="XP_002430481.1">
    <property type="nucleotide sequence ID" value="XM_002430436.1"/>
</dbReference>
<dbReference type="GO" id="GO:0016279">
    <property type="term" value="F:protein-lysine N-methyltransferase activity"/>
    <property type="evidence" value="ECO:0007669"/>
    <property type="project" value="TreeGrafter"/>
</dbReference>
<dbReference type="VEuPathDB" id="VectorBase:PHUM486730"/>
<comment type="similarity">
    <text evidence="3">Belongs to the methyltransferase superfamily. ETFBKMT family.</text>
</comment>
<dbReference type="InParanoid" id="E0VWI7"/>
<dbReference type="HOGENOM" id="CLU_074455_2_0_1"/>
<dbReference type="OrthoDB" id="194386at2759"/>
<dbReference type="EnsemblMetazoa" id="PHUM486730-RA">
    <property type="protein sequence ID" value="PHUM486730-PA"/>
    <property type="gene ID" value="PHUM486730"/>
</dbReference>
<dbReference type="EMBL" id="AAZO01005899">
    <property type="status" value="NOT_ANNOTATED_CDS"/>
    <property type="molecule type" value="Genomic_DNA"/>
</dbReference>
<accession>E0VWI7</accession>
<dbReference type="GO" id="GO:0005759">
    <property type="term" value="C:mitochondrial matrix"/>
    <property type="evidence" value="ECO:0007669"/>
    <property type="project" value="TreeGrafter"/>
</dbReference>
<keyword evidence="1 6" id="KW-0489">Methyltransferase</keyword>
<dbReference type="CDD" id="cd02440">
    <property type="entry name" value="AdoMet_MTases"/>
    <property type="match status" value="1"/>
</dbReference>
<evidence type="ECO:0000256" key="4">
    <source>
        <dbReference type="ARBA" id="ARBA00041867"/>
    </source>
</evidence>